<keyword evidence="4 6" id="KW-1133">Transmembrane helix</keyword>
<dbReference type="RefSeq" id="WP_082416909.1">
    <property type="nucleotide sequence ID" value="NZ_AP014854.2"/>
</dbReference>
<feature type="domain" description="Major facilitator superfamily (MFS) profile" evidence="7">
    <location>
        <begin position="17"/>
        <end position="396"/>
    </location>
</feature>
<dbReference type="GO" id="GO:0022857">
    <property type="term" value="F:transmembrane transporter activity"/>
    <property type="evidence" value="ECO:0007669"/>
    <property type="project" value="InterPro"/>
</dbReference>
<evidence type="ECO:0000256" key="5">
    <source>
        <dbReference type="ARBA" id="ARBA00023136"/>
    </source>
</evidence>
<gene>
    <name evidence="8" type="primary">emrB_1</name>
    <name evidence="8" type="ORF">BVIRIDIS_13800</name>
</gene>
<organism evidence="8 9">
    <name type="scientific">Blastochloris viridis</name>
    <name type="common">Rhodopseudomonas viridis</name>
    <dbReference type="NCBI Taxonomy" id="1079"/>
    <lineage>
        <taxon>Bacteria</taxon>
        <taxon>Pseudomonadati</taxon>
        <taxon>Pseudomonadota</taxon>
        <taxon>Alphaproteobacteria</taxon>
        <taxon>Hyphomicrobiales</taxon>
        <taxon>Blastochloridaceae</taxon>
        <taxon>Blastochloris</taxon>
    </lineage>
</organism>
<dbReference type="EMBL" id="LN907867">
    <property type="protein sequence ID" value="CUU42371.1"/>
    <property type="molecule type" value="Genomic_DNA"/>
</dbReference>
<dbReference type="PANTHER" id="PTHR43124:SF3">
    <property type="entry name" value="CHLORAMPHENICOL EFFLUX PUMP RV0191"/>
    <property type="match status" value="1"/>
</dbReference>
<dbReference type="SUPFAM" id="SSF103473">
    <property type="entry name" value="MFS general substrate transporter"/>
    <property type="match status" value="1"/>
</dbReference>
<keyword evidence="9" id="KW-1185">Reference proteome</keyword>
<protein>
    <submittedName>
        <fullName evidence="8">Multidrug resistance protein B</fullName>
    </submittedName>
</protein>
<dbReference type="Pfam" id="PF07690">
    <property type="entry name" value="MFS_1"/>
    <property type="match status" value="1"/>
</dbReference>
<feature type="transmembrane region" description="Helical" evidence="6">
    <location>
        <begin position="309"/>
        <end position="328"/>
    </location>
</feature>
<evidence type="ECO:0000256" key="3">
    <source>
        <dbReference type="ARBA" id="ARBA00022692"/>
    </source>
</evidence>
<keyword evidence="3 6" id="KW-0812">Transmembrane</keyword>
<feature type="transmembrane region" description="Helical" evidence="6">
    <location>
        <begin position="169"/>
        <end position="189"/>
    </location>
</feature>
<evidence type="ECO:0000256" key="4">
    <source>
        <dbReference type="ARBA" id="ARBA00022989"/>
    </source>
</evidence>
<name>A0A0P0IFA2_BLAVI</name>
<evidence type="ECO:0000256" key="6">
    <source>
        <dbReference type="SAM" id="Phobius"/>
    </source>
</evidence>
<reference evidence="9" key="1">
    <citation type="journal article" date="2016" name="Genome Announc.">
        <title>Revised genome sequence of the purple photosynthetic bacterium Blastochloris viridis.</title>
        <authorList>
            <person name="Liu L.N."/>
            <person name="Faulkner M."/>
            <person name="Liu X."/>
            <person name="Huang F."/>
            <person name="Darby A.C."/>
            <person name="Hall N."/>
        </authorList>
    </citation>
    <scope>NUCLEOTIDE SEQUENCE [LARGE SCALE GENOMIC DNA]</scope>
    <source>
        <strain evidence="9">ATCC 19567 / DSM 133 / F</strain>
    </source>
</reference>
<dbReference type="GO" id="GO:0005886">
    <property type="term" value="C:plasma membrane"/>
    <property type="evidence" value="ECO:0007669"/>
    <property type="project" value="UniProtKB-SubCell"/>
</dbReference>
<feature type="transmembrane region" description="Helical" evidence="6">
    <location>
        <begin position="256"/>
        <end position="278"/>
    </location>
</feature>
<evidence type="ECO:0000313" key="8">
    <source>
        <dbReference type="EMBL" id="CUU42371.1"/>
    </source>
</evidence>
<dbReference type="KEGG" id="bvr:BVIR_1935"/>
<dbReference type="STRING" id="1079.BVIR_1935"/>
<dbReference type="InterPro" id="IPR050189">
    <property type="entry name" value="MFS_Efflux_Transporters"/>
</dbReference>
<dbReference type="PANTHER" id="PTHR43124">
    <property type="entry name" value="PURINE EFFLUX PUMP PBUE"/>
    <property type="match status" value="1"/>
</dbReference>
<feature type="transmembrane region" description="Helical" evidence="6">
    <location>
        <begin position="50"/>
        <end position="71"/>
    </location>
</feature>
<feature type="transmembrane region" description="Helical" evidence="6">
    <location>
        <begin position="108"/>
        <end position="129"/>
    </location>
</feature>
<dbReference type="InterPro" id="IPR020846">
    <property type="entry name" value="MFS_dom"/>
</dbReference>
<evidence type="ECO:0000259" key="7">
    <source>
        <dbReference type="PROSITE" id="PS50850"/>
    </source>
</evidence>
<dbReference type="OrthoDB" id="7930524at2"/>
<feature type="transmembrane region" description="Helical" evidence="6">
    <location>
        <begin position="12"/>
        <end position="30"/>
    </location>
</feature>
<dbReference type="InterPro" id="IPR011701">
    <property type="entry name" value="MFS"/>
</dbReference>
<keyword evidence="5 6" id="KW-0472">Membrane</keyword>
<dbReference type="Proteomes" id="UP000065734">
    <property type="component" value="Chromosome I"/>
</dbReference>
<accession>A0A0P0IFA2</accession>
<feature type="transmembrane region" description="Helical" evidence="6">
    <location>
        <begin position="221"/>
        <end position="241"/>
    </location>
</feature>
<feature type="transmembrane region" description="Helical" evidence="6">
    <location>
        <begin position="340"/>
        <end position="362"/>
    </location>
</feature>
<dbReference type="InterPro" id="IPR036259">
    <property type="entry name" value="MFS_trans_sf"/>
</dbReference>
<feature type="transmembrane region" description="Helical" evidence="6">
    <location>
        <begin position="83"/>
        <end position="102"/>
    </location>
</feature>
<evidence type="ECO:0000256" key="2">
    <source>
        <dbReference type="ARBA" id="ARBA00022475"/>
    </source>
</evidence>
<feature type="transmembrane region" description="Helical" evidence="6">
    <location>
        <begin position="368"/>
        <end position="389"/>
    </location>
</feature>
<evidence type="ECO:0000256" key="1">
    <source>
        <dbReference type="ARBA" id="ARBA00004651"/>
    </source>
</evidence>
<dbReference type="PROSITE" id="PS50850">
    <property type="entry name" value="MFS"/>
    <property type="match status" value="1"/>
</dbReference>
<dbReference type="Gene3D" id="1.20.1250.20">
    <property type="entry name" value="MFS general substrate transporter like domains"/>
    <property type="match status" value="1"/>
</dbReference>
<sequence length="396" mass="40413">MTASPASPAPGAYPTRLIVILGLAGFASAFTMRATDPVVPILADVFGQTVGTVALLSTAYGITYAIGQPILGPIGDALGKARMISIATAALAVALALSVFAPNFESLVGLRILTGLVAGGIIPLSLAAIGDRVELATRPIALGRFISAVILGQMVGGASAGVIAEQFGWQAVFGSASVVAAIAAVLVGLKLRPRQGVVRQWPNRAGIAQSYRAVLSNPRALVLYGCVALEGASMFGGFPYIADFLISHGGGGPTEAGLLIGGFGVGGIVFSVIVGILIRRLGPAALIRIGGIGMAMMLAVLVIPKPWFIDIVTLMVCGCLFYFMHNMFQTQATELAPTARGLAVSLFAAAFFVGNAMGPVLFGLTHAAFGYPVAFLASGIGLLVLAVVAPRVLPNK</sequence>
<proteinExistence type="predicted"/>
<comment type="subcellular location">
    <subcellularLocation>
        <location evidence="1">Cell membrane</location>
        <topology evidence="1">Multi-pass membrane protein</topology>
    </subcellularLocation>
</comment>
<evidence type="ECO:0000313" key="9">
    <source>
        <dbReference type="Proteomes" id="UP000065734"/>
    </source>
</evidence>
<keyword evidence="2" id="KW-1003">Cell membrane</keyword>
<dbReference type="CDD" id="cd17324">
    <property type="entry name" value="MFS_NepI_like"/>
    <property type="match status" value="1"/>
</dbReference>
<feature type="transmembrane region" description="Helical" evidence="6">
    <location>
        <begin position="285"/>
        <end position="303"/>
    </location>
</feature>
<dbReference type="PATRIC" id="fig|1079.6.peg.2001"/>
<feature type="transmembrane region" description="Helical" evidence="6">
    <location>
        <begin position="141"/>
        <end position="163"/>
    </location>
</feature>
<dbReference type="AlphaFoldDB" id="A0A0P0IFA2"/>